<comment type="caution">
    <text evidence="1">The sequence shown here is derived from an EMBL/GenBank/DDBJ whole genome shotgun (WGS) entry which is preliminary data.</text>
</comment>
<gene>
    <name evidence="1" type="ORF">LSH36_283g03029</name>
</gene>
<dbReference type="Gene3D" id="2.10.50.10">
    <property type="entry name" value="Tumor Necrosis Factor Receptor, subunit A, domain 2"/>
    <property type="match status" value="2"/>
</dbReference>
<evidence type="ECO:0000313" key="2">
    <source>
        <dbReference type="Proteomes" id="UP001208570"/>
    </source>
</evidence>
<sequence length="237" mass="24774">MQNVSEPGHFSLNGSVAQNECDIGSYNPMYAQSECTECEPGFYCPLKAMTDRLPCPAGKYCGNGSYVPIDCPLGTYSNSTHQDGIDDCLSCLPGYYCDGRGATAPSGVCKAGHICFGGALIPDPVYNNDPTGNKTLITYGDLCHAGFYCPAGTAVMVACPRGTYNPDIGKSSLSDCLPCDPGQYCADTNLTATTGSCDPGYYCTGGAYLPNPINNSTGDICPQHHVCPGGTDIPKTC</sequence>
<proteinExistence type="predicted"/>
<organism evidence="1 2">
    <name type="scientific">Paralvinella palmiformis</name>
    <dbReference type="NCBI Taxonomy" id="53620"/>
    <lineage>
        <taxon>Eukaryota</taxon>
        <taxon>Metazoa</taxon>
        <taxon>Spiralia</taxon>
        <taxon>Lophotrochozoa</taxon>
        <taxon>Annelida</taxon>
        <taxon>Polychaeta</taxon>
        <taxon>Sedentaria</taxon>
        <taxon>Canalipalpata</taxon>
        <taxon>Terebellida</taxon>
        <taxon>Terebelliformia</taxon>
        <taxon>Alvinellidae</taxon>
        <taxon>Paralvinella</taxon>
    </lineage>
</organism>
<dbReference type="InterPro" id="IPR009030">
    <property type="entry name" value="Growth_fac_rcpt_cys_sf"/>
</dbReference>
<dbReference type="PANTHER" id="PTHR47236">
    <property type="entry name" value="GENE, 32742-RELATED-RELATED"/>
    <property type="match status" value="1"/>
</dbReference>
<accession>A0AAD9N3N9</accession>
<keyword evidence="2" id="KW-1185">Reference proteome</keyword>
<feature type="non-terminal residue" evidence="1">
    <location>
        <position position="1"/>
    </location>
</feature>
<dbReference type="SMART" id="SM01411">
    <property type="entry name" value="Ephrin_rec_like"/>
    <property type="match status" value="3"/>
</dbReference>
<dbReference type="SUPFAM" id="SSF57184">
    <property type="entry name" value="Growth factor receptor domain"/>
    <property type="match status" value="1"/>
</dbReference>
<evidence type="ECO:0000313" key="1">
    <source>
        <dbReference type="EMBL" id="KAK2153851.1"/>
    </source>
</evidence>
<protein>
    <submittedName>
        <fullName evidence="1">Uncharacterized protein</fullName>
    </submittedName>
</protein>
<dbReference type="PANTHER" id="PTHR47236:SF4">
    <property type="entry name" value="GENE 9195-RELATED"/>
    <property type="match status" value="1"/>
</dbReference>
<dbReference type="EMBL" id="JAODUP010000283">
    <property type="protein sequence ID" value="KAK2153851.1"/>
    <property type="molecule type" value="Genomic_DNA"/>
</dbReference>
<dbReference type="AlphaFoldDB" id="A0AAD9N3N9"/>
<dbReference type="Proteomes" id="UP001208570">
    <property type="component" value="Unassembled WGS sequence"/>
</dbReference>
<name>A0AAD9N3N9_9ANNE</name>
<reference evidence="1" key="1">
    <citation type="journal article" date="2023" name="Mol. Biol. Evol.">
        <title>Third-Generation Sequencing Reveals the Adaptive Role of the Epigenome in Three Deep-Sea Polychaetes.</title>
        <authorList>
            <person name="Perez M."/>
            <person name="Aroh O."/>
            <person name="Sun Y."/>
            <person name="Lan Y."/>
            <person name="Juniper S.K."/>
            <person name="Young C.R."/>
            <person name="Angers B."/>
            <person name="Qian P.Y."/>
        </authorList>
    </citation>
    <scope>NUCLEOTIDE SEQUENCE</scope>
    <source>
        <strain evidence="1">P08H-3</strain>
    </source>
</reference>